<proteinExistence type="predicted"/>
<feature type="region of interest" description="Disordered" evidence="1">
    <location>
        <begin position="552"/>
        <end position="580"/>
    </location>
</feature>
<evidence type="ECO:0000313" key="2">
    <source>
        <dbReference type="Proteomes" id="UP000095280"/>
    </source>
</evidence>
<organism evidence="2 3">
    <name type="scientific">Macrostomum lignano</name>
    <dbReference type="NCBI Taxonomy" id="282301"/>
    <lineage>
        <taxon>Eukaryota</taxon>
        <taxon>Metazoa</taxon>
        <taxon>Spiralia</taxon>
        <taxon>Lophotrochozoa</taxon>
        <taxon>Platyhelminthes</taxon>
        <taxon>Rhabditophora</taxon>
        <taxon>Macrostomorpha</taxon>
        <taxon>Macrostomida</taxon>
        <taxon>Macrostomidae</taxon>
        <taxon>Macrostomum</taxon>
    </lineage>
</organism>
<feature type="compositionally biased region" description="Acidic residues" evidence="1">
    <location>
        <begin position="141"/>
        <end position="151"/>
    </location>
</feature>
<evidence type="ECO:0000313" key="3">
    <source>
        <dbReference type="WBParaSite" id="maker-uti_cns_0011570-snap-gene-0.2-mRNA-1"/>
    </source>
</evidence>
<protein>
    <submittedName>
        <fullName evidence="3">Ion_trans domain-containing protein</fullName>
    </submittedName>
</protein>
<dbReference type="WBParaSite" id="maker-uti_cns_0011570-snap-gene-0.2-mRNA-1">
    <property type="protein sequence ID" value="maker-uti_cns_0011570-snap-gene-0.2-mRNA-1"/>
    <property type="gene ID" value="maker-uti_cns_0011570-snap-gene-0.2"/>
</dbReference>
<feature type="region of interest" description="Disordered" evidence="1">
    <location>
        <begin position="1016"/>
        <end position="1059"/>
    </location>
</feature>
<feature type="compositionally biased region" description="Basic and acidic residues" evidence="1">
    <location>
        <begin position="1029"/>
        <end position="1041"/>
    </location>
</feature>
<dbReference type="Proteomes" id="UP000095280">
    <property type="component" value="Unplaced"/>
</dbReference>
<feature type="compositionally biased region" description="Gly residues" evidence="1">
    <location>
        <begin position="154"/>
        <end position="175"/>
    </location>
</feature>
<reference evidence="3" key="1">
    <citation type="submission" date="2016-11" db="UniProtKB">
        <authorList>
            <consortium name="WormBaseParasite"/>
        </authorList>
    </citation>
    <scope>IDENTIFICATION</scope>
</reference>
<feature type="region of interest" description="Disordered" evidence="1">
    <location>
        <begin position="944"/>
        <end position="964"/>
    </location>
</feature>
<feature type="region of interest" description="Disordered" evidence="1">
    <location>
        <begin position="130"/>
        <end position="191"/>
    </location>
</feature>
<accession>A0A1I8IDZ8</accession>
<feature type="region of interest" description="Disordered" evidence="1">
    <location>
        <begin position="443"/>
        <end position="512"/>
    </location>
</feature>
<feature type="compositionally biased region" description="Low complexity" evidence="1">
    <location>
        <begin position="463"/>
        <end position="475"/>
    </location>
</feature>
<name>A0A1I8IDZ8_9PLAT</name>
<feature type="region of interest" description="Disordered" evidence="1">
    <location>
        <begin position="1953"/>
        <end position="2000"/>
    </location>
</feature>
<feature type="compositionally biased region" description="Low complexity" evidence="1">
    <location>
        <begin position="948"/>
        <end position="960"/>
    </location>
</feature>
<evidence type="ECO:0000256" key="1">
    <source>
        <dbReference type="SAM" id="MobiDB-lite"/>
    </source>
</evidence>
<feature type="compositionally biased region" description="Polar residues" evidence="1">
    <location>
        <begin position="1978"/>
        <end position="1992"/>
    </location>
</feature>
<sequence>FPYLPLSSPISVTPAACPQLWDTPRDNPSVRFKFLVLGAVLMNFLLSYIAEELIEGPWFRMLVRRIRRAVAANSEKEYERIKDELQQEKGSWPPITRTSSYQRSLNHPQDMTHQDLLKFVNEAPIRRTHSASGPLVAGDVTSDDEEDDDEAFGASGGAGASDGGGGGGTAGGTVGGQLLPPQDSPSGWSSALSRPVVAPLAAPVAGGGRSAAACELRAATSSSPTRPPDLLFGAPPAGKVESGSARRTWRSWLASRGARAAAAASDESQCRSRISLVSKDRCSSFCSALSAGWRPCSGYIASELFPVDANPGLQPVEGVQQRLQAQVPAIAAQSAQLPPPGAGLAGVQQAGAEPVQADAQRRRQVVMGKPHLQTGKQVGGISAPLQQRFDSLAGPLQQQQQLGAQLVTAGLGARLGVGVQGAGADRVGWEQAQVAEQHGLRAGGAVNGSLGPPSGQQVGGGQVSVSAPSQSVSLGHSDAGIQIRGGGGCQVADPQQSAQLSVGQSSRVRPRQQRQEVVRHFHFGIAAQERQQSGEIRQAQVFGAGRGAGVLGASGARKKRRTAARRISADSATEGNVGQGGRAGSIGQVLVVGGDGGGGRGRFLLGGAGPADELRGGGGRRRLALDLRGGNGQCDEADSGSWSSSSRSSTLVFKVAAVAAAAASCPVEASSTSASRAASSAVLASTPCGSGGRYCRPEVGGDFLSSWEIRQTSRQLGHVNAGGGVAADPGVHHEDSWAVGADGQPAAALCRIAGVPGQRVDNLPAEQGSNPQPHGRPIKDFNQPRFVTDGQLAAVGVELSIGPAPVAVLRPSSLLLLLMRQRRPDRQLAGDVRGRLRHSRIVHEDPVVADAVYCGRRRLLRTVGCRRGRRAPAHDVHAAFVMAGRQADSFGTSGRAGGQQGVHAANLASVRAECQQALLAGVPGHRADPAADALPVKAHVVGGGGAGAAAPDSDAAVAEAGGQGGGAAGAGLGAQGKAGGGGHRAEQGGGAWLQAQLADPPVDAEGVKPVAAACHGEDHPVQGRLSGRGAEHTTDSSDPKPHSLSRRSRPTLAKSGWASPAGWASQFQARFTTSPVCAASRCATVSPDEAEAVGLKLSTQTWPLRPAQARVEADCTDLVDSLVFAKRPALNSVSAAAAGPGQPSQHRNVAALAADSQQPHRSIATRGIRSRQAAGQRLFQSQTLRIKLAQAASGGEVPDSNETVQAAGGEFNGLSRQLALLQLGAGVIDGSEAAALDLMSWEEAQVGQGIVGQLPAQVNDILPGSECHHAVAKDAGNAAIVVIRRRNQRGQHGAGAHWADGVRADGARADGARADGVSGDGVKADGVRADGVRGYVWRGALSSVCVAAEVEAGLEPVRMDRSTVAQAIRQQTSTPYSQKLCARPLSTAEPRHSVTYSSSCSISTLPWNPLERNTCRACLVWRQCSAVMLRSIARSREGPSCGRGRRLALTADWVRTRGTGSSGSGGKALGSGGPATEDLGGCSTVQQSCCSADSGIWNWQFNTKLKFHYLCLLLEAAQILKADVRAVGHSGVSDGGGTARATYASEIASARNFRDGRRYCINEHSNQSAALPRCTRLSSNLALDVAASESTKLQITTLAGLRLNRAKYLFFQDFVKYLGHRSNAQTLPDEVTAVQNAPVPKRQSQPRAYLQGMLTHYSNFTPHLHFVGSHFVGSHFVGSHFVGSHFVGSHFVGSHFVGSHFVGSQIVGSHFVGSRFVGSQIVASCTDVCCSLVLRAQGTSLRIYSSCSEQQLQMLEAILNDYNNVTTITEATDVTDCLERCQRVGCSAAVSVESNATCELVTIATAKLSISANQVQQVIGSQVGAKVWKADDSDWPLPAVQLLNSSTGRNGSIQSVLINTTGCYLIKAAGARGGGNLLTNTSGGQGAQVSARVNLTAGTQLSIVVGQMGGSTPLEFEGGGGGGGSFVYRMGDQLLLLAAGGGGGACFNKDGRPGETGVNGSDSVGNVEHTGFGGTNGQPGSNNPASTPSESNHGGCGAGWLGRAVSPRRSSVDGERGGSLADRWVGGNAGDGSVCDGGFGGGGGGGSRTSSVKGTAGAGGGFSGGGAGLGYGQSGGGGGSFCWGGCVFGGNWTGDHGFVSVLLESAACDSGA</sequence>
<dbReference type="SUPFAM" id="SSF141571">
    <property type="entry name" value="Pentapeptide repeat-like"/>
    <property type="match status" value="1"/>
</dbReference>
<feature type="region of interest" description="Disordered" evidence="1">
    <location>
        <begin position="1135"/>
        <end position="1156"/>
    </location>
</feature>
<feature type="region of interest" description="Disordered" evidence="1">
    <location>
        <begin position="219"/>
        <end position="243"/>
    </location>
</feature>
<keyword evidence="2" id="KW-1185">Reference proteome</keyword>
<feature type="region of interest" description="Disordered" evidence="1">
    <location>
        <begin position="762"/>
        <end position="781"/>
    </location>
</feature>
<dbReference type="Gene3D" id="2.160.20.80">
    <property type="entry name" value="E3 ubiquitin-protein ligase SopA"/>
    <property type="match status" value="1"/>
</dbReference>